<evidence type="ECO:0000313" key="3">
    <source>
        <dbReference type="Proteomes" id="UP000030993"/>
    </source>
</evidence>
<comment type="caution">
    <text evidence="2">The sequence shown here is derived from an EMBL/GenBank/DDBJ whole genome shotgun (WGS) entry which is preliminary data.</text>
</comment>
<keyword evidence="1" id="KW-0472">Membrane</keyword>
<sequence length="144" mass="15551">MDYVLSNTRLKAEYTLGAVLGYICALAVIITLGVLGLPGIQQLINYTGQNAELATLKDAVIMYKVQSLTNMPPSSLDDLYDDPCIPAADSKTGTPIPRLLEVNERWAANGVVDFWGNDYEYSVNSDGTGSITCTSGVMDMSVEF</sequence>
<dbReference type="Proteomes" id="UP000030993">
    <property type="component" value="Unassembled WGS sequence"/>
</dbReference>
<protein>
    <recommendedName>
        <fullName evidence="4">Type II secretion system protein GspG C-terminal domain-containing protein</fullName>
    </recommendedName>
</protein>
<organism evidence="2 3">
    <name type="scientific">Anaerovibrio lipolyticus</name>
    <dbReference type="NCBI Taxonomy" id="82374"/>
    <lineage>
        <taxon>Bacteria</taxon>
        <taxon>Bacillati</taxon>
        <taxon>Bacillota</taxon>
        <taxon>Negativicutes</taxon>
        <taxon>Selenomonadales</taxon>
        <taxon>Selenomonadaceae</taxon>
        <taxon>Anaerovibrio</taxon>
    </lineage>
</organism>
<proteinExistence type="predicted"/>
<name>A0A0B2K048_9FIRM</name>
<dbReference type="Gene3D" id="3.30.700.10">
    <property type="entry name" value="Glycoprotein, Type 4 Pilin"/>
    <property type="match status" value="1"/>
</dbReference>
<dbReference type="STRING" id="82374.NZ47_05545"/>
<evidence type="ECO:0000313" key="2">
    <source>
        <dbReference type="EMBL" id="KHM52313.1"/>
    </source>
</evidence>
<feature type="transmembrane region" description="Helical" evidence="1">
    <location>
        <begin position="20"/>
        <end position="40"/>
    </location>
</feature>
<keyword evidence="1" id="KW-0812">Transmembrane</keyword>
<reference evidence="2 3" key="1">
    <citation type="journal article" date="2013" name="PLoS ONE">
        <title>Identification and characterization of three novel lipases belonging to families II and V from Anaerovibrio lipolyticus 5ST.</title>
        <authorList>
            <person name="Prive F."/>
            <person name="Kaderbhai N.N."/>
            <person name="Girdwood S."/>
            <person name="Worgan H.J."/>
            <person name="Pinloche E."/>
            <person name="Scollan N.D."/>
            <person name="Huws S.A."/>
            <person name="Newbold C.J."/>
        </authorList>
    </citation>
    <scope>NUCLEOTIDE SEQUENCE [LARGE SCALE GENOMIC DNA]</scope>
    <source>
        <strain evidence="2 3">5S</strain>
    </source>
</reference>
<evidence type="ECO:0008006" key="4">
    <source>
        <dbReference type="Google" id="ProtNLM"/>
    </source>
</evidence>
<dbReference type="AlphaFoldDB" id="A0A0B2K048"/>
<dbReference type="RefSeq" id="WP_039207349.1">
    <property type="nucleotide sequence ID" value="NZ_JSCE01000111.1"/>
</dbReference>
<evidence type="ECO:0000256" key="1">
    <source>
        <dbReference type="SAM" id="Phobius"/>
    </source>
</evidence>
<gene>
    <name evidence="2" type="ORF">NZ47_05545</name>
</gene>
<accession>A0A0B2K048</accession>
<keyword evidence="3" id="KW-1185">Reference proteome</keyword>
<keyword evidence="1" id="KW-1133">Transmembrane helix</keyword>
<dbReference type="EMBL" id="JSCE01000111">
    <property type="protein sequence ID" value="KHM52313.1"/>
    <property type="molecule type" value="Genomic_DNA"/>
</dbReference>